<dbReference type="HAMAP" id="MF_00108">
    <property type="entry name" value="IspD"/>
    <property type="match status" value="1"/>
</dbReference>
<dbReference type="NCBIfam" id="TIGR00453">
    <property type="entry name" value="ispD"/>
    <property type="match status" value="1"/>
</dbReference>
<dbReference type="InterPro" id="IPR029044">
    <property type="entry name" value="Nucleotide-diphossugar_trans"/>
</dbReference>
<protein>
    <recommendedName>
        <fullName evidence="7">2-C-methyl-D-erythritol 4-phosphate cytidylyltransferase</fullName>
        <ecNumber evidence="7">2.7.7.60</ecNumber>
    </recommendedName>
    <alternativeName>
        <fullName evidence="7">4-diphosphocytidyl-2C-methyl-D-erythritol synthase</fullName>
    </alternativeName>
    <alternativeName>
        <fullName evidence="7">MEP cytidylyltransferase</fullName>
        <shortName evidence="7">MCT</shortName>
    </alternativeName>
</protein>
<proteinExistence type="inferred from homology"/>
<dbReference type="EC" id="2.7.7.60" evidence="7"/>
<feature type="site" description="Positions MEP for the nucleophilic attack" evidence="7">
    <location>
        <position position="159"/>
    </location>
</feature>
<dbReference type="InterPro" id="IPR034683">
    <property type="entry name" value="IspD/TarI"/>
</dbReference>
<dbReference type="InterPro" id="IPR001228">
    <property type="entry name" value="IspD"/>
</dbReference>
<feature type="site" description="Transition state stabilizer" evidence="7">
    <location>
        <position position="29"/>
    </location>
</feature>
<evidence type="ECO:0000256" key="3">
    <source>
        <dbReference type="ARBA" id="ARBA00009789"/>
    </source>
</evidence>
<dbReference type="EMBL" id="JAROKN010000011">
    <property type="protein sequence ID" value="MDF9277464.1"/>
    <property type="molecule type" value="Genomic_DNA"/>
</dbReference>
<comment type="pathway">
    <text evidence="2 7">Isoprenoid biosynthesis; isopentenyl diphosphate biosynthesis via DXP pathway; isopentenyl diphosphate from 1-deoxy-D-xylulose 5-phosphate: step 2/6.</text>
</comment>
<evidence type="ECO:0000313" key="9">
    <source>
        <dbReference type="Proteomes" id="UP001220456"/>
    </source>
</evidence>
<keyword evidence="9" id="KW-1185">Reference proteome</keyword>
<keyword evidence="4 7" id="KW-0808">Transferase</keyword>
<evidence type="ECO:0000256" key="6">
    <source>
        <dbReference type="ARBA" id="ARBA00023229"/>
    </source>
</evidence>
<keyword evidence="6 7" id="KW-0414">Isoprene biosynthesis</keyword>
<dbReference type="InterPro" id="IPR050088">
    <property type="entry name" value="IspD/TarI_cytidylyltransf_bact"/>
</dbReference>
<evidence type="ECO:0000256" key="5">
    <source>
        <dbReference type="ARBA" id="ARBA00022695"/>
    </source>
</evidence>
<sequence length="238" mass="25072">MVWLVVNPKQAIVLVAAGSGSRLGMGVPKAQVRIGDATILEHALRACLASRIDAHVCVVLPPGDDTLRAVVDHSGGPSVTVVEGGVTRQASVRAGLSTLPSTVRYVLVHDAARALTPPEVFRRVLQTLMDGAEAVTPGVAVADTIKSVSDGWVAATPARAGLRAIQTPQGFTLQLLRRVHSETSDADITDDAMLVESLGVPVRVVEGHPEAFKVTTPLDLMLAEALVRRAREHAGEQQ</sequence>
<dbReference type="Gene3D" id="3.90.550.10">
    <property type="entry name" value="Spore Coat Polysaccharide Biosynthesis Protein SpsA, Chain A"/>
    <property type="match status" value="1"/>
</dbReference>
<feature type="site" description="Transition state stabilizer" evidence="7">
    <location>
        <position position="22"/>
    </location>
</feature>
<evidence type="ECO:0000256" key="1">
    <source>
        <dbReference type="ARBA" id="ARBA00001282"/>
    </source>
</evidence>
<comment type="similarity">
    <text evidence="3 7">Belongs to the IspD/TarI cytidylyltransferase family. IspD subfamily.</text>
</comment>
<dbReference type="CDD" id="cd02516">
    <property type="entry name" value="CDP-ME_synthetase"/>
    <property type="match status" value="1"/>
</dbReference>
<dbReference type="Proteomes" id="UP001220456">
    <property type="component" value="Unassembled WGS sequence"/>
</dbReference>
<organism evidence="8 9">
    <name type="scientific">Arthrobacter vasquezii</name>
    <dbReference type="NCBI Taxonomy" id="2977629"/>
    <lineage>
        <taxon>Bacteria</taxon>
        <taxon>Bacillati</taxon>
        <taxon>Actinomycetota</taxon>
        <taxon>Actinomycetes</taxon>
        <taxon>Micrococcales</taxon>
        <taxon>Micrococcaceae</taxon>
        <taxon>Arthrobacter</taxon>
    </lineage>
</organism>
<dbReference type="GO" id="GO:0050518">
    <property type="term" value="F:2-C-methyl-D-erythritol 4-phosphate cytidylyltransferase activity"/>
    <property type="evidence" value="ECO:0007669"/>
    <property type="project" value="UniProtKB-EC"/>
</dbReference>
<dbReference type="InterPro" id="IPR018294">
    <property type="entry name" value="ISPD_synthase_CS"/>
</dbReference>
<comment type="caution">
    <text evidence="8">The sequence shown here is derived from an EMBL/GenBank/DDBJ whole genome shotgun (WGS) entry which is preliminary data.</text>
</comment>
<name>A0ABT6CTV7_9MICC</name>
<dbReference type="SUPFAM" id="SSF53448">
    <property type="entry name" value="Nucleotide-diphospho-sugar transferases"/>
    <property type="match status" value="1"/>
</dbReference>
<dbReference type="PANTHER" id="PTHR32125:SF4">
    <property type="entry name" value="2-C-METHYL-D-ERYTHRITOL 4-PHOSPHATE CYTIDYLYLTRANSFERASE, CHLOROPLASTIC"/>
    <property type="match status" value="1"/>
</dbReference>
<reference evidence="8 9" key="1">
    <citation type="journal article" date="2023" name="Int. J. Syst. Evol. Microbiol.">
        <title>Arthrobacter vasquezii sp. nov., isolated from a soil sample from Union Glacier, Antarctica.</title>
        <authorList>
            <person name="Valenzuela-Ibaceta F."/>
            <person name="Carrasco V."/>
            <person name="Lagos-Moraga S."/>
            <person name="Dietz-Vargas C."/>
            <person name="Navarro C.A."/>
            <person name="Perez-Donoso J.M."/>
        </authorList>
    </citation>
    <scope>NUCLEOTIDE SEQUENCE [LARGE SCALE GENOMIC DNA]</scope>
    <source>
        <strain evidence="8 9">EH-1B-1</strain>
    </source>
</reference>
<dbReference type="PROSITE" id="PS01295">
    <property type="entry name" value="ISPD"/>
    <property type="match status" value="1"/>
</dbReference>
<keyword evidence="5 7" id="KW-0548">Nucleotidyltransferase</keyword>
<evidence type="ECO:0000313" key="8">
    <source>
        <dbReference type="EMBL" id="MDF9277464.1"/>
    </source>
</evidence>
<evidence type="ECO:0000256" key="2">
    <source>
        <dbReference type="ARBA" id="ARBA00004787"/>
    </source>
</evidence>
<dbReference type="Pfam" id="PF01128">
    <property type="entry name" value="IspD"/>
    <property type="match status" value="1"/>
</dbReference>
<comment type="function">
    <text evidence="7">Catalyzes the formation of 4-diphosphocytidyl-2-C-methyl-D-erythritol from CTP and 2-C-methyl-D-erythritol 4-phosphate (MEP).</text>
</comment>
<feature type="site" description="Positions MEP for the nucleophilic attack" evidence="7">
    <location>
        <position position="213"/>
    </location>
</feature>
<evidence type="ECO:0000256" key="7">
    <source>
        <dbReference type="HAMAP-Rule" id="MF_00108"/>
    </source>
</evidence>
<evidence type="ECO:0000256" key="4">
    <source>
        <dbReference type="ARBA" id="ARBA00022679"/>
    </source>
</evidence>
<gene>
    <name evidence="7 8" type="primary">ispD</name>
    <name evidence="8" type="ORF">P4U43_06610</name>
</gene>
<dbReference type="PANTHER" id="PTHR32125">
    <property type="entry name" value="2-C-METHYL-D-ERYTHRITOL 4-PHOSPHATE CYTIDYLYLTRANSFERASE, CHLOROPLASTIC"/>
    <property type="match status" value="1"/>
</dbReference>
<accession>A0ABT6CTV7</accession>
<comment type="catalytic activity">
    <reaction evidence="1 7">
        <text>2-C-methyl-D-erythritol 4-phosphate + CTP + H(+) = 4-CDP-2-C-methyl-D-erythritol + diphosphate</text>
        <dbReference type="Rhea" id="RHEA:13429"/>
        <dbReference type="ChEBI" id="CHEBI:15378"/>
        <dbReference type="ChEBI" id="CHEBI:33019"/>
        <dbReference type="ChEBI" id="CHEBI:37563"/>
        <dbReference type="ChEBI" id="CHEBI:57823"/>
        <dbReference type="ChEBI" id="CHEBI:58262"/>
        <dbReference type="EC" id="2.7.7.60"/>
    </reaction>
</comment>